<evidence type="ECO:0000256" key="2">
    <source>
        <dbReference type="ARBA" id="ARBA00023235"/>
    </source>
</evidence>
<dbReference type="EMBL" id="JAANOU010000001">
    <property type="protein sequence ID" value="NIH78315.1"/>
    <property type="molecule type" value="Genomic_DNA"/>
</dbReference>
<comment type="caution">
    <text evidence="3">The sequence shown here is derived from an EMBL/GenBank/DDBJ whole genome shotgun (WGS) entry which is preliminary data.</text>
</comment>
<dbReference type="Pfam" id="PF02567">
    <property type="entry name" value="PhzC-PhzF"/>
    <property type="match status" value="1"/>
</dbReference>
<evidence type="ECO:0000313" key="3">
    <source>
        <dbReference type="EMBL" id="NIH78315.1"/>
    </source>
</evidence>
<organism evidence="3 4">
    <name type="scientific">Amycolatopsis viridis</name>
    <dbReference type="NCBI Taxonomy" id="185678"/>
    <lineage>
        <taxon>Bacteria</taxon>
        <taxon>Bacillati</taxon>
        <taxon>Actinomycetota</taxon>
        <taxon>Actinomycetes</taxon>
        <taxon>Pseudonocardiales</taxon>
        <taxon>Pseudonocardiaceae</taxon>
        <taxon>Amycolatopsis</taxon>
    </lineage>
</organism>
<gene>
    <name evidence="3" type="ORF">FHX46_000845</name>
</gene>
<name>A0ABX0SNX3_9PSEU</name>
<dbReference type="PIRSF" id="PIRSF016184">
    <property type="entry name" value="PhzC_PhzF"/>
    <property type="match status" value="1"/>
</dbReference>
<dbReference type="Proteomes" id="UP000754495">
    <property type="component" value="Unassembled WGS sequence"/>
</dbReference>
<proteinExistence type="inferred from homology"/>
<dbReference type="Gene3D" id="3.10.310.10">
    <property type="entry name" value="Diaminopimelate Epimerase, Chain A, domain 1"/>
    <property type="match status" value="2"/>
</dbReference>
<dbReference type="InterPro" id="IPR003719">
    <property type="entry name" value="Phenazine_PhzF-like"/>
</dbReference>
<keyword evidence="2" id="KW-0413">Isomerase</keyword>
<reference evidence="3 4" key="1">
    <citation type="submission" date="2020-03" db="EMBL/GenBank/DDBJ databases">
        <title>Sequencing the genomes of 1000 actinobacteria strains.</title>
        <authorList>
            <person name="Klenk H.-P."/>
        </authorList>
    </citation>
    <scope>NUCLEOTIDE SEQUENCE [LARGE SCALE GENOMIC DNA]</scope>
    <source>
        <strain evidence="3 4">DSM 45668</strain>
    </source>
</reference>
<accession>A0ABX0SNX3</accession>
<dbReference type="RefSeq" id="WP_167110796.1">
    <property type="nucleotide sequence ID" value="NZ_JAANOU010000001.1"/>
</dbReference>
<dbReference type="PANTHER" id="PTHR13774:SF17">
    <property type="entry name" value="PHENAZINE BIOSYNTHESIS-LIKE DOMAIN-CONTAINING PROTEIN"/>
    <property type="match status" value="1"/>
</dbReference>
<sequence length="253" mass="26670">MRISIVDAFTSTPFAGNPAGVVLLDAPAETAWMQSVAAELRHSETAFVEVSGDGPKRLRWFTPTVEVDLCGHATLATGHVLGGEQVFTTRSGELRTRADGGWVSMDFPHDPPRPAADDVLGALPGVTVTSVARGKWDILVEVADAAEVRGLKPDLDVVAGWDARCVIVTAPGDRDDVDFVSRVFGPAVGVPEDPVTGSAHCLLAPHWAGKLGRDELVGEQASERGGIVRVRLDGDRVTLSGQAVTVLSGELHV</sequence>
<dbReference type="NCBIfam" id="TIGR00654">
    <property type="entry name" value="PhzF_family"/>
    <property type="match status" value="1"/>
</dbReference>
<dbReference type="PANTHER" id="PTHR13774">
    <property type="entry name" value="PHENAZINE BIOSYNTHESIS PROTEIN"/>
    <property type="match status" value="1"/>
</dbReference>
<protein>
    <submittedName>
        <fullName evidence="3">PhzF superfamily epimerase YddE/YHI9</fullName>
    </submittedName>
</protein>
<keyword evidence="4" id="KW-1185">Reference proteome</keyword>
<evidence type="ECO:0000256" key="1">
    <source>
        <dbReference type="ARBA" id="ARBA00008270"/>
    </source>
</evidence>
<evidence type="ECO:0000313" key="4">
    <source>
        <dbReference type="Proteomes" id="UP000754495"/>
    </source>
</evidence>
<dbReference type="SUPFAM" id="SSF54506">
    <property type="entry name" value="Diaminopimelate epimerase-like"/>
    <property type="match status" value="1"/>
</dbReference>
<comment type="similarity">
    <text evidence="1">Belongs to the PhzF family.</text>
</comment>